<dbReference type="InterPro" id="IPR016156">
    <property type="entry name" value="FAD/NAD-linked_Rdtase_dimer_sf"/>
</dbReference>
<dbReference type="InterPro" id="IPR023753">
    <property type="entry name" value="FAD/NAD-binding_dom"/>
</dbReference>
<keyword evidence="5" id="KW-0560">Oxidoreductase</keyword>
<evidence type="ECO:0000256" key="3">
    <source>
        <dbReference type="ARBA" id="ARBA00022630"/>
    </source>
</evidence>
<evidence type="ECO:0000256" key="1">
    <source>
        <dbReference type="ARBA" id="ARBA00001974"/>
    </source>
</evidence>
<comment type="caution">
    <text evidence="10">The sequence shown here is derived from an EMBL/GenBank/DDBJ whole genome shotgun (WGS) entry which is preliminary data.</text>
</comment>
<reference evidence="11" key="1">
    <citation type="journal article" date="2019" name="Int. J. Syst. Evol. Microbiol.">
        <title>The Global Catalogue of Microorganisms (GCM) 10K type strain sequencing project: providing services to taxonomists for standard genome sequencing and annotation.</title>
        <authorList>
            <consortium name="The Broad Institute Genomics Platform"/>
            <consortium name="The Broad Institute Genome Sequencing Center for Infectious Disease"/>
            <person name="Wu L."/>
            <person name="Ma J."/>
        </authorList>
    </citation>
    <scope>NUCLEOTIDE SEQUENCE [LARGE SCALE GENOMIC DNA]</scope>
    <source>
        <strain evidence="11">CCM 8925</strain>
    </source>
</reference>
<comment type="cofactor">
    <cofactor evidence="1">
        <name>FAD</name>
        <dbReference type="ChEBI" id="CHEBI:57692"/>
    </cofactor>
</comment>
<comment type="similarity">
    <text evidence="2">Belongs to the class-III pyridine nucleotide-disulfide oxidoreductase family.</text>
</comment>
<dbReference type="SUPFAM" id="SSF55424">
    <property type="entry name" value="FAD/NAD-linked reductases, dimerisation (C-terminal) domain"/>
    <property type="match status" value="1"/>
</dbReference>
<evidence type="ECO:0000256" key="2">
    <source>
        <dbReference type="ARBA" id="ARBA00009130"/>
    </source>
</evidence>
<proteinExistence type="inferred from homology"/>
<gene>
    <name evidence="10" type="ORF">ACFQZ7_10085</name>
</gene>
<keyword evidence="3" id="KW-0285">Flavoprotein</keyword>
<dbReference type="Pfam" id="PF07992">
    <property type="entry name" value="Pyr_redox_2"/>
    <property type="match status" value="1"/>
</dbReference>
<dbReference type="InterPro" id="IPR004099">
    <property type="entry name" value="Pyr_nucl-diS_OxRdtase_dimer"/>
</dbReference>
<keyword evidence="7" id="KW-0676">Redox-active center</keyword>
<dbReference type="PANTHER" id="PTHR43429:SF1">
    <property type="entry name" value="NAD(P)H SULFUR OXIDOREDUCTASE (COA-DEPENDENT)"/>
    <property type="match status" value="1"/>
</dbReference>
<dbReference type="InterPro" id="IPR050260">
    <property type="entry name" value="FAD-bd_OxRdtase"/>
</dbReference>
<sequence>MKVIVVGCTHAGTVAVTQILQEHPDTEVTVYERHDNVSFLSCGISLYLNGQVKHLEDMFYSSPEELSELGATVRLQHDVLKIDAATKTLTCTDLKTNEIFKDTYDKLIMATGSYVVVPPLIGIDNSRVLLCKDYAQAQEIYRTAQNHKHVAIVGGGYVGVELAESYADTDHEVTLIQGRDQLLNNYVDPALAHKVTNMLVDHGVHVYLNERAQAFSGDEQVIIKTNKGERQADLAIVCTGFVANTDLLRGQVDMDRRGAIIINDYMQTSDPAIYAAGDACVVHFNPTDHPAYIPLASNAVRQGILAGTNIFGHTQKYMGTQATSAMAIFGHTLASTGLTLHAALEAGFAAAAVTFRENYRPDYMPSTAMLTIVLVYDRSNRRILGAQFFSKHEVAQSANTLSVCIQNKNTIDDLAYVDMLFQPNYDQPFNYLNLVAQLAVAQENGLVHKQNSVPSDQ</sequence>
<dbReference type="RefSeq" id="WP_137636464.1">
    <property type="nucleotide sequence ID" value="NZ_BJDN01000001.1"/>
</dbReference>
<dbReference type="SUPFAM" id="SSF51905">
    <property type="entry name" value="FAD/NAD(P)-binding domain"/>
    <property type="match status" value="1"/>
</dbReference>
<evidence type="ECO:0000256" key="6">
    <source>
        <dbReference type="ARBA" id="ARBA00023097"/>
    </source>
</evidence>
<keyword evidence="4" id="KW-0274">FAD</keyword>
<evidence type="ECO:0000313" key="10">
    <source>
        <dbReference type="EMBL" id="MFD0898070.1"/>
    </source>
</evidence>
<dbReference type="Gene3D" id="3.50.50.60">
    <property type="entry name" value="FAD/NAD(P)-binding domain"/>
    <property type="match status" value="2"/>
</dbReference>
<name>A0ABW3EE95_9LACO</name>
<dbReference type="Gene3D" id="3.30.390.30">
    <property type="match status" value="1"/>
</dbReference>
<protein>
    <submittedName>
        <fullName evidence="10">FAD-dependent oxidoreductase</fullName>
    </submittedName>
</protein>
<dbReference type="PRINTS" id="PR00368">
    <property type="entry name" value="FADPNR"/>
</dbReference>
<dbReference type="Proteomes" id="UP001597104">
    <property type="component" value="Unassembled WGS sequence"/>
</dbReference>
<dbReference type="PRINTS" id="PR00411">
    <property type="entry name" value="PNDRDTASEI"/>
</dbReference>
<evidence type="ECO:0000259" key="8">
    <source>
        <dbReference type="Pfam" id="PF02852"/>
    </source>
</evidence>
<evidence type="ECO:0000256" key="5">
    <source>
        <dbReference type="ARBA" id="ARBA00023002"/>
    </source>
</evidence>
<evidence type="ECO:0000259" key="9">
    <source>
        <dbReference type="Pfam" id="PF07992"/>
    </source>
</evidence>
<evidence type="ECO:0000256" key="4">
    <source>
        <dbReference type="ARBA" id="ARBA00022827"/>
    </source>
</evidence>
<accession>A0ABW3EE95</accession>
<feature type="domain" description="Pyridine nucleotide-disulphide oxidoreductase dimerisation" evidence="8">
    <location>
        <begin position="328"/>
        <end position="425"/>
    </location>
</feature>
<organism evidence="10 11">
    <name type="scientific">Loigolactobacillus binensis</name>
    <dbReference type="NCBI Taxonomy" id="2559922"/>
    <lineage>
        <taxon>Bacteria</taxon>
        <taxon>Bacillati</taxon>
        <taxon>Bacillota</taxon>
        <taxon>Bacilli</taxon>
        <taxon>Lactobacillales</taxon>
        <taxon>Lactobacillaceae</taxon>
        <taxon>Loigolactobacillus</taxon>
    </lineage>
</organism>
<dbReference type="EMBL" id="JBHTIO010000044">
    <property type="protein sequence ID" value="MFD0898070.1"/>
    <property type="molecule type" value="Genomic_DNA"/>
</dbReference>
<dbReference type="InterPro" id="IPR036188">
    <property type="entry name" value="FAD/NAD-bd_sf"/>
</dbReference>
<evidence type="ECO:0000313" key="11">
    <source>
        <dbReference type="Proteomes" id="UP001597104"/>
    </source>
</evidence>
<keyword evidence="6" id="KW-0558">Oxidation</keyword>
<evidence type="ECO:0000256" key="7">
    <source>
        <dbReference type="ARBA" id="ARBA00023284"/>
    </source>
</evidence>
<feature type="domain" description="FAD/NAD(P)-binding" evidence="9">
    <location>
        <begin position="1"/>
        <end position="303"/>
    </location>
</feature>
<dbReference type="PANTHER" id="PTHR43429">
    <property type="entry name" value="PYRIDINE NUCLEOTIDE-DISULFIDE OXIDOREDUCTASE DOMAIN-CONTAINING"/>
    <property type="match status" value="1"/>
</dbReference>
<keyword evidence="11" id="KW-1185">Reference proteome</keyword>
<dbReference type="Pfam" id="PF02852">
    <property type="entry name" value="Pyr_redox_dim"/>
    <property type="match status" value="1"/>
</dbReference>